<name>A0A2M7BGI8_9BACT</name>
<feature type="non-terminal residue" evidence="1">
    <location>
        <position position="64"/>
    </location>
</feature>
<dbReference type="AlphaFoldDB" id="A0A2M7BGI8"/>
<protein>
    <submittedName>
        <fullName evidence="1">Glycosyl transferase</fullName>
    </submittedName>
</protein>
<evidence type="ECO:0000313" key="2">
    <source>
        <dbReference type="Proteomes" id="UP000230399"/>
    </source>
</evidence>
<evidence type="ECO:0000313" key="1">
    <source>
        <dbReference type="EMBL" id="PIV02180.1"/>
    </source>
</evidence>
<dbReference type="GO" id="GO:0016740">
    <property type="term" value="F:transferase activity"/>
    <property type="evidence" value="ECO:0007669"/>
    <property type="project" value="UniProtKB-KW"/>
</dbReference>
<proteinExistence type="predicted"/>
<comment type="caution">
    <text evidence="1">The sequence shown here is derived from an EMBL/GenBank/DDBJ whole genome shotgun (WGS) entry which is preliminary data.</text>
</comment>
<reference evidence="2" key="1">
    <citation type="submission" date="2017-09" db="EMBL/GenBank/DDBJ databases">
        <title>Depth-based differentiation of microbial function through sediment-hosted aquifers and enrichment of novel symbionts in the deep terrestrial subsurface.</title>
        <authorList>
            <person name="Probst A.J."/>
            <person name="Ladd B."/>
            <person name="Jarett J.K."/>
            <person name="Geller-Mcgrath D.E."/>
            <person name="Sieber C.M.K."/>
            <person name="Emerson J.B."/>
            <person name="Anantharaman K."/>
            <person name="Thomas B.C."/>
            <person name="Malmstrom R."/>
            <person name="Stieglmeier M."/>
            <person name="Klingl A."/>
            <person name="Woyke T."/>
            <person name="Ryan C.M."/>
            <person name="Banfield J.F."/>
        </authorList>
    </citation>
    <scope>NUCLEOTIDE SEQUENCE [LARGE SCALE GENOMIC DNA]</scope>
</reference>
<dbReference type="Proteomes" id="UP000230399">
    <property type="component" value="Unassembled WGS sequence"/>
</dbReference>
<dbReference type="EMBL" id="PEVD01000005">
    <property type="protein sequence ID" value="PIV02180.1"/>
    <property type="molecule type" value="Genomic_DNA"/>
</dbReference>
<sequence>MKRAFLILIILLSLFLRIYCLQEVPPSLNWDEISHGYNAYSILKTGKDEWGKTFPLIFQAYGDF</sequence>
<organism evidence="1 2">
    <name type="scientific">Candidatus Shapirobacteria bacterium CG03_land_8_20_14_0_80_40_19</name>
    <dbReference type="NCBI Taxonomy" id="1974880"/>
    <lineage>
        <taxon>Bacteria</taxon>
        <taxon>Candidatus Shapironibacteriota</taxon>
    </lineage>
</organism>
<keyword evidence="1" id="KW-0808">Transferase</keyword>
<gene>
    <name evidence="1" type="ORF">COS55_00210</name>
</gene>
<accession>A0A2M7BGI8</accession>